<dbReference type="GO" id="GO:0045259">
    <property type="term" value="C:proton-transporting ATP synthase complex"/>
    <property type="evidence" value="ECO:0007669"/>
    <property type="project" value="UniProtKB-KW"/>
</dbReference>
<dbReference type="STRING" id="993689.GCA_002077135_00560"/>
<evidence type="ECO:0000256" key="5">
    <source>
        <dbReference type="ARBA" id="ARBA00023136"/>
    </source>
</evidence>
<protein>
    <recommendedName>
        <fullName evidence="8">ATP synthase subunit delta</fullName>
    </recommendedName>
    <alternativeName>
        <fullName evidence="8">ATP synthase F(1) sector subunit delta</fullName>
    </alternativeName>
    <alternativeName>
        <fullName evidence="8">F-type ATPase subunit delta</fullName>
        <shortName evidence="8">F-ATPase subunit delta</shortName>
    </alternativeName>
</protein>
<dbReference type="NCBIfam" id="TIGR01145">
    <property type="entry name" value="ATP_synt_delta"/>
    <property type="match status" value="1"/>
</dbReference>
<dbReference type="HAMAP" id="MF_01416">
    <property type="entry name" value="ATP_synth_delta_bact"/>
    <property type="match status" value="1"/>
</dbReference>
<keyword evidence="4 8" id="KW-0406">Ion transport</keyword>
<dbReference type="GO" id="GO:0005886">
    <property type="term" value="C:plasma membrane"/>
    <property type="evidence" value="ECO:0007669"/>
    <property type="project" value="UniProtKB-SubCell"/>
</dbReference>
<dbReference type="InterPro" id="IPR000711">
    <property type="entry name" value="ATPase_OSCP/dsu"/>
</dbReference>
<evidence type="ECO:0000256" key="3">
    <source>
        <dbReference type="ARBA" id="ARBA00022781"/>
    </source>
</evidence>
<keyword evidence="6 8" id="KW-0139">CF(1)</keyword>
<keyword evidence="7 8" id="KW-0066">ATP synthesis</keyword>
<evidence type="ECO:0000256" key="8">
    <source>
        <dbReference type="HAMAP-Rule" id="MF_01416"/>
    </source>
</evidence>
<dbReference type="AlphaFoldDB" id="A0A4S3KI32"/>
<keyword evidence="3 8" id="KW-0375">Hydrogen ion transport</keyword>
<comment type="subcellular location">
    <subcellularLocation>
        <location evidence="8">Cell membrane</location>
        <topology evidence="8">Peripheral membrane protein</topology>
    </subcellularLocation>
    <subcellularLocation>
        <location evidence="1">Membrane</location>
    </subcellularLocation>
</comment>
<gene>
    <name evidence="8" type="primary">atpH</name>
    <name evidence="9" type="ORF">B1806_13210</name>
</gene>
<sequence>MAQALTLARPYARAAFGAARADQQLASWSACLAFAAQAALDPQIVALHGDPRVTPGQLQALHLPPDAASGGAFARFLVVLAEAGRLNLLPFIRDEFDALLRDAEATLEVSVTSAQALDEAAQARLNEALARRYGRRIQLNLRQDPALLAGVMLEVEGEVIDGSMRGRLQRLAGALAHGN</sequence>
<comment type="function">
    <text evidence="8">This protein is part of the stalk that links CF(0) to CF(1). It either transmits conformational changes from CF(0) to CF(1) or is implicated in proton conduction.</text>
</comment>
<accession>A0A4S3KI32</accession>
<keyword evidence="8" id="KW-1003">Cell membrane</keyword>
<dbReference type="SUPFAM" id="SSF47928">
    <property type="entry name" value="N-terminal domain of the delta subunit of the F1F0-ATP synthase"/>
    <property type="match status" value="1"/>
</dbReference>
<dbReference type="NCBIfam" id="NF004402">
    <property type="entry name" value="PRK05758.2-2"/>
    <property type="match status" value="1"/>
</dbReference>
<evidence type="ECO:0000313" key="9">
    <source>
        <dbReference type="EMBL" id="THD08336.1"/>
    </source>
</evidence>
<keyword evidence="2 8" id="KW-0813">Transport</keyword>
<evidence type="ECO:0000256" key="7">
    <source>
        <dbReference type="ARBA" id="ARBA00023310"/>
    </source>
</evidence>
<dbReference type="PANTHER" id="PTHR11910">
    <property type="entry name" value="ATP SYNTHASE DELTA CHAIN"/>
    <property type="match status" value="1"/>
</dbReference>
<evidence type="ECO:0000256" key="4">
    <source>
        <dbReference type="ARBA" id="ARBA00023065"/>
    </source>
</evidence>
<keyword evidence="10" id="KW-1185">Reference proteome</keyword>
<name>A0A4S3KI32_9GAMM</name>
<comment type="function">
    <text evidence="8">F(1)F(0) ATP synthase produces ATP from ADP in the presence of a proton or sodium gradient. F-type ATPases consist of two structural domains, F(1) containing the extramembraneous catalytic core and F(0) containing the membrane proton channel, linked together by a central stalk and a peripheral stalk. During catalysis, ATP synthesis in the catalytic domain of F(1) is coupled via a rotary mechanism of the central stalk subunits to proton translocation.</text>
</comment>
<evidence type="ECO:0000256" key="2">
    <source>
        <dbReference type="ARBA" id="ARBA00022448"/>
    </source>
</evidence>
<dbReference type="Gene3D" id="1.10.520.20">
    <property type="entry name" value="N-terminal domain of the delta subunit of the F1F0-ATP synthase"/>
    <property type="match status" value="1"/>
</dbReference>
<organism evidence="9 10">
    <name type="scientific">Metallibacterium scheffleri</name>
    <dbReference type="NCBI Taxonomy" id="993689"/>
    <lineage>
        <taxon>Bacteria</taxon>
        <taxon>Pseudomonadati</taxon>
        <taxon>Pseudomonadota</taxon>
        <taxon>Gammaproteobacteria</taxon>
        <taxon>Lysobacterales</taxon>
        <taxon>Rhodanobacteraceae</taxon>
        <taxon>Metallibacterium</taxon>
    </lineage>
</organism>
<dbReference type="OrthoDB" id="9816221at2"/>
<keyword evidence="5 8" id="KW-0472">Membrane</keyword>
<evidence type="ECO:0000256" key="6">
    <source>
        <dbReference type="ARBA" id="ARBA00023196"/>
    </source>
</evidence>
<proteinExistence type="inferred from homology"/>
<comment type="similarity">
    <text evidence="8">Belongs to the ATPase delta chain family.</text>
</comment>
<comment type="caution">
    <text evidence="9">The sequence shown here is derived from an EMBL/GenBank/DDBJ whole genome shotgun (WGS) entry which is preliminary data.</text>
</comment>
<dbReference type="Proteomes" id="UP000307749">
    <property type="component" value="Unassembled WGS sequence"/>
</dbReference>
<dbReference type="GO" id="GO:0046933">
    <property type="term" value="F:proton-transporting ATP synthase activity, rotational mechanism"/>
    <property type="evidence" value="ECO:0007669"/>
    <property type="project" value="UniProtKB-UniRule"/>
</dbReference>
<evidence type="ECO:0000313" key="10">
    <source>
        <dbReference type="Proteomes" id="UP000307749"/>
    </source>
</evidence>
<dbReference type="EMBL" id="MWQO01000050">
    <property type="protein sequence ID" value="THD08336.1"/>
    <property type="molecule type" value="Genomic_DNA"/>
</dbReference>
<dbReference type="PRINTS" id="PR00125">
    <property type="entry name" value="ATPASEDELTA"/>
</dbReference>
<reference evidence="9 10" key="1">
    <citation type="submission" date="2017-02" db="EMBL/GenBank/DDBJ databases">
        <title>Whole genome sequencing of Metallibacterium scheffleri DSM 24874 (T).</title>
        <authorList>
            <person name="Kumar S."/>
            <person name="Patil P."/>
            <person name="Patil P.B."/>
        </authorList>
    </citation>
    <scope>NUCLEOTIDE SEQUENCE [LARGE SCALE GENOMIC DNA]</scope>
    <source>
        <strain evidence="9 10">DSM 24874</strain>
    </source>
</reference>
<dbReference type="RefSeq" id="WP_081125982.1">
    <property type="nucleotide sequence ID" value="NZ_DAHXOC010000030.1"/>
</dbReference>
<dbReference type="Pfam" id="PF00213">
    <property type="entry name" value="OSCP"/>
    <property type="match status" value="1"/>
</dbReference>
<evidence type="ECO:0000256" key="1">
    <source>
        <dbReference type="ARBA" id="ARBA00004370"/>
    </source>
</evidence>
<dbReference type="InterPro" id="IPR026015">
    <property type="entry name" value="ATP_synth_OSCP/delta_N_sf"/>
</dbReference>